<dbReference type="OMA" id="NMYDATY"/>
<dbReference type="GeneID" id="2911680"/>
<dbReference type="Proteomes" id="UP000256601">
    <property type="component" value="Unassembled WGS sequence"/>
</dbReference>
<dbReference type="Proteomes" id="UP000182444">
    <property type="component" value="Chromosome 1E"/>
</dbReference>
<proteinExistence type="predicted"/>
<dbReference type="PANTHER" id="PTHR23025">
    <property type="entry name" value="TRIACYLGLYCEROL LIPASE"/>
    <property type="match status" value="1"/>
</dbReference>
<gene>
    <name evidence="4" type="ORF">B0I71DRAFT_128129</name>
    <name evidence="3" type="ORF">YALI1_E20923g</name>
</gene>
<dbReference type="Gene3D" id="3.40.50.1820">
    <property type="entry name" value="alpha/beta hydrolase"/>
    <property type="match status" value="1"/>
</dbReference>
<dbReference type="PANTHER" id="PTHR23025:SF3">
    <property type="entry name" value="HORMONE-SENSITIVE LIPASE"/>
    <property type="match status" value="1"/>
</dbReference>
<evidence type="ECO:0000313" key="3">
    <source>
        <dbReference type="EMBL" id="AOW05556.1"/>
    </source>
</evidence>
<sequence>MIDEIFGRPSAKFKRVQCFAVALAWWLIITRGNKHGPPGIRSLSRALTAKITAWQIYVLTLTGYYLLKNFDKLIGLTPPIPFENHYTPGFYRATWVMQALDAGFWTAYPIKNKYARDLLSIVLTVYYLIFSDAANEKVRRYRLKTTVESCRVSWEKGRNPYAGAIAKLLLPKINIYKDVFVKRPAHSEYEEPVECLLLFDGTAEQLKNQKKVIYHLHGGGFTTMEPKLHEDYLLAWATQLKVPILSVNYRKAPEFPYPYALDEVFDTYYALMKSKGTIIGLSGDVVPEVVVTGDSAGGNLAAALELKLIDYPKKIKRPAGLVLTYPALDMNFASALSEDQMKLIRQVTKETATPFLYKNKKDVYQSYAGDAHKSVRANKSFVNLAQQQKVQSQQPGSPSEQGPGNKLSLTSKVLYSGDRVLPAEVLYTALMLYAGDTECDLSKDYLMSPLLAPEEKLAQFPKTYIICGEVDPLVDDTVLFGAKLRQAFRDSGRKNPEDLVEVSIIKGYSHGFLNMVPFFPEAKAPIHKLGFWMEEIFDNVLPEERNIDLNEDDYSTDEELVGESYANIDEEGGDVKAPRKKKTSAQKAWDKTNIVHPGGLVEGRQDKTKNSVIGEIKNAVVEKL</sequence>
<dbReference type="AlphaFoldDB" id="A0A1H6PYM4"/>
<dbReference type="OrthoDB" id="408631at2759"/>
<dbReference type="InterPro" id="IPR013094">
    <property type="entry name" value="AB_hydrolase_3"/>
</dbReference>
<feature type="domain" description="Alpha/beta hydrolase fold-3" evidence="2">
    <location>
        <begin position="415"/>
        <end position="488"/>
    </location>
</feature>
<evidence type="ECO:0000313" key="4">
    <source>
        <dbReference type="EMBL" id="RDW27968.1"/>
    </source>
</evidence>
<evidence type="ECO:0000256" key="1">
    <source>
        <dbReference type="SAM" id="MobiDB-lite"/>
    </source>
</evidence>
<dbReference type="RefSeq" id="XP_504071.1">
    <property type="nucleotide sequence ID" value="XM_504071.1"/>
</dbReference>
<feature type="region of interest" description="Disordered" evidence="1">
    <location>
        <begin position="568"/>
        <end position="588"/>
    </location>
</feature>
<dbReference type="VEuPathDB" id="FungiDB:YALI0_E17655g"/>
<dbReference type="EMBL" id="CP017557">
    <property type="protein sequence ID" value="AOW05556.1"/>
    <property type="molecule type" value="Genomic_DNA"/>
</dbReference>
<dbReference type="InterPro" id="IPR029058">
    <property type="entry name" value="AB_hydrolase_fold"/>
</dbReference>
<dbReference type="GO" id="GO:0005829">
    <property type="term" value="C:cytosol"/>
    <property type="evidence" value="ECO:0007669"/>
    <property type="project" value="TreeGrafter"/>
</dbReference>
<reference evidence="4 6" key="2">
    <citation type="submission" date="2018-07" db="EMBL/GenBank/DDBJ databases">
        <title>Draft Genome Assemblies for Five Robust Yarrowia lipolytica Strains Exhibiting High Lipid Production and Pentose Sugar Utilization and Sugar Alcohol Secretion from Undetoxified Lignocellulosic Biomass Hydrolysates.</title>
        <authorList>
            <consortium name="DOE Joint Genome Institute"/>
            <person name="Walker C."/>
            <person name="Ryu S."/>
            <person name="Na H."/>
            <person name="Zane M."/>
            <person name="LaButti K."/>
            <person name="Lipzen A."/>
            <person name="Haridas S."/>
            <person name="Barry K."/>
            <person name="Grigoriev I.V."/>
            <person name="Quarterman J."/>
            <person name="Slininger P."/>
            <person name="Dien B."/>
            <person name="Trinh C.T."/>
        </authorList>
    </citation>
    <scope>NUCLEOTIDE SEQUENCE [LARGE SCALE GENOMIC DNA]</scope>
    <source>
        <strain evidence="4 6">YB392</strain>
    </source>
</reference>
<dbReference type="eggNOG" id="KOG4388">
    <property type="taxonomic scope" value="Eukaryota"/>
</dbReference>
<dbReference type="EMBL" id="KZ858957">
    <property type="protein sequence ID" value="RDW27968.1"/>
    <property type="molecule type" value="Genomic_DNA"/>
</dbReference>
<dbReference type="VEuPathDB" id="FungiDB:YALI1_E20923g"/>
<dbReference type="KEGG" id="yli:2911680"/>
<dbReference type="Pfam" id="PF07859">
    <property type="entry name" value="Abhydrolase_3"/>
    <property type="match status" value="2"/>
</dbReference>
<evidence type="ECO:0000259" key="2">
    <source>
        <dbReference type="Pfam" id="PF07859"/>
    </source>
</evidence>
<accession>A0A1H6PYM4</accession>
<reference evidence="3 5" key="1">
    <citation type="journal article" date="2016" name="PLoS ONE">
        <title>Sequence Assembly of Yarrowia lipolytica Strain W29/CLIB89 Shows Transposable Element Diversity.</title>
        <authorList>
            <person name="Magnan C."/>
            <person name="Yu J."/>
            <person name="Chang I."/>
            <person name="Jahn E."/>
            <person name="Kanomata Y."/>
            <person name="Wu J."/>
            <person name="Zeller M."/>
            <person name="Oakes M."/>
            <person name="Baldi P."/>
            <person name="Sandmeyer S."/>
        </authorList>
    </citation>
    <scope>NUCLEOTIDE SEQUENCE [LARGE SCALE GENOMIC DNA]</scope>
    <source>
        <strain evidence="3">CLIB89</strain>
        <strain evidence="5">CLIB89(W29)</strain>
    </source>
</reference>
<dbReference type="GO" id="GO:0019433">
    <property type="term" value="P:triglyceride catabolic process"/>
    <property type="evidence" value="ECO:0007669"/>
    <property type="project" value="TreeGrafter"/>
</dbReference>
<keyword evidence="4" id="KW-0378">Hydrolase</keyword>
<protein>
    <submittedName>
        <fullName evidence="4">Alpha/Beta hydrolase protein</fullName>
    </submittedName>
</protein>
<dbReference type="GO" id="GO:0004771">
    <property type="term" value="F:sterol ester esterase activity"/>
    <property type="evidence" value="ECO:0007669"/>
    <property type="project" value="TreeGrafter"/>
</dbReference>
<dbReference type="SUPFAM" id="SSF53474">
    <property type="entry name" value="alpha/beta-Hydrolases"/>
    <property type="match status" value="1"/>
</dbReference>
<feature type="domain" description="Alpha/beta hydrolase fold-3" evidence="2">
    <location>
        <begin position="214"/>
        <end position="350"/>
    </location>
</feature>
<organism evidence="3 5">
    <name type="scientific">Yarrowia lipolytica</name>
    <name type="common">Candida lipolytica</name>
    <dbReference type="NCBI Taxonomy" id="4952"/>
    <lineage>
        <taxon>Eukaryota</taxon>
        <taxon>Fungi</taxon>
        <taxon>Dikarya</taxon>
        <taxon>Ascomycota</taxon>
        <taxon>Saccharomycotina</taxon>
        <taxon>Dipodascomycetes</taxon>
        <taxon>Dipodascales</taxon>
        <taxon>Dipodascales incertae sedis</taxon>
        <taxon>Yarrowia</taxon>
    </lineage>
</organism>
<dbReference type="GO" id="GO:0004806">
    <property type="term" value="F:triacylglycerol lipase activity"/>
    <property type="evidence" value="ECO:0007669"/>
    <property type="project" value="TreeGrafter"/>
</dbReference>
<evidence type="ECO:0000313" key="6">
    <source>
        <dbReference type="Proteomes" id="UP000256601"/>
    </source>
</evidence>
<evidence type="ECO:0000313" key="5">
    <source>
        <dbReference type="Proteomes" id="UP000182444"/>
    </source>
</evidence>
<name>A0A1H6PYM4_YARLL</name>